<accession>A0A9J6NZ17</accession>
<feature type="binding site" evidence="6">
    <location>
        <position position="321"/>
    </location>
    <ligand>
        <name>substrate</name>
    </ligand>
</feature>
<dbReference type="FunFam" id="3.30.390.10:FF:000009">
    <property type="entry name" value="Hydrophobic dipeptide epimerase"/>
    <property type="match status" value="1"/>
</dbReference>
<feature type="active site" description="Proton acceptor; specific for (S)-substrate epimerization" evidence="5">
    <location>
        <position position="266"/>
    </location>
</feature>
<dbReference type="RefSeq" id="WP_250857261.1">
    <property type="nucleotide sequence ID" value="NZ_JAGSOJ010000001.1"/>
</dbReference>
<organism evidence="10 11">
    <name type="scientific">Oceanirhabdus seepicola</name>
    <dbReference type="NCBI Taxonomy" id="2828781"/>
    <lineage>
        <taxon>Bacteria</taxon>
        <taxon>Bacillati</taxon>
        <taxon>Bacillota</taxon>
        <taxon>Clostridia</taxon>
        <taxon>Eubacteriales</taxon>
        <taxon>Clostridiaceae</taxon>
        <taxon>Oceanirhabdus</taxon>
    </lineage>
</organism>
<evidence type="ECO:0000256" key="1">
    <source>
        <dbReference type="ARBA" id="ARBA00008031"/>
    </source>
</evidence>
<dbReference type="AlphaFoldDB" id="A0A9J6NZ17"/>
<dbReference type="PANTHER" id="PTHR48073:SF2">
    <property type="entry name" value="O-SUCCINYLBENZOATE SYNTHASE"/>
    <property type="match status" value="1"/>
</dbReference>
<name>A0A9J6NZ17_9CLOT</name>
<dbReference type="PANTHER" id="PTHR48073">
    <property type="entry name" value="O-SUCCINYLBENZOATE SYNTHASE-RELATED"/>
    <property type="match status" value="1"/>
</dbReference>
<evidence type="ECO:0000256" key="2">
    <source>
        <dbReference type="ARBA" id="ARBA00022723"/>
    </source>
</evidence>
<comment type="cofactor">
    <cofactor evidence="7 8">
        <name>Mg(2+)</name>
        <dbReference type="ChEBI" id="CHEBI:18420"/>
    </cofactor>
    <text evidence="7 8">Binds 1 Mg(2+) ion per subunit.</text>
</comment>
<dbReference type="Pfam" id="PF02746">
    <property type="entry name" value="MR_MLE_N"/>
    <property type="match status" value="1"/>
</dbReference>
<dbReference type="EMBL" id="JAGSOJ010000001">
    <property type="protein sequence ID" value="MCM1988392.1"/>
    <property type="molecule type" value="Genomic_DNA"/>
</dbReference>
<dbReference type="SMART" id="SM00922">
    <property type="entry name" value="MR_MLE"/>
    <property type="match status" value="1"/>
</dbReference>
<evidence type="ECO:0000256" key="5">
    <source>
        <dbReference type="PIRSR" id="PIRSR634603-1"/>
    </source>
</evidence>
<dbReference type="SUPFAM" id="SSF51604">
    <property type="entry name" value="Enolase C-terminal domain-like"/>
    <property type="match status" value="1"/>
</dbReference>
<dbReference type="EC" id="5.1.1.-" evidence="8"/>
<feature type="domain" description="Mandelate racemase/muconate lactonizing enzyme C-terminal" evidence="9">
    <location>
        <begin position="140"/>
        <end position="238"/>
    </location>
</feature>
<dbReference type="InterPro" id="IPR013342">
    <property type="entry name" value="Mandelate_racemase_C"/>
</dbReference>
<comment type="caution">
    <text evidence="10">The sequence shown here is derived from an EMBL/GenBank/DDBJ whole genome shotgun (WGS) entry which is preliminary data.</text>
</comment>
<evidence type="ECO:0000256" key="8">
    <source>
        <dbReference type="RuleBase" id="RU366006"/>
    </source>
</evidence>
<evidence type="ECO:0000256" key="3">
    <source>
        <dbReference type="ARBA" id="ARBA00022842"/>
    </source>
</evidence>
<dbReference type="SFLD" id="SFLDS00001">
    <property type="entry name" value="Enolase"/>
    <property type="match status" value="1"/>
</dbReference>
<dbReference type="CDD" id="cd03319">
    <property type="entry name" value="L-Ala-DL-Glu_epimerase"/>
    <property type="match status" value="1"/>
</dbReference>
<comment type="similarity">
    <text evidence="1 8">Belongs to the mandelate racemase/muconate lactonizing enzyme family.</text>
</comment>
<dbReference type="Pfam" id="PF13378">
    <property type="entry name" value="MR_MLE_C"/>
    <property type="match status" value="1"/>
</dbReference>
<evidence type="ECO:0000259" key="9">
    <source>
        <dbReference type="SMART" id="SM00922"/>
    </source>
</evidence>
<reference evidence="10" key="2">
    <citation type="submission" date="2021-04" db="EMBL/GenBank/DDBJ databases">
        <authorList>
            <person name="Dong X."/>
        </authorList>
    </citation>
    <scope>NUCLEOTIDE SEQUENCE</scope>
    <source>
        <strain evidence="10">ZWT</strain>
    </source>
</reference>
<dbReference type="GO" id="GO:0016855">
    <property type="term" value="F:racemase and epimerase activity, acting on amino acids and derivatives"/>
    <property type="evidence" value="ECO:0007669"/>
    <property type="project" value="UniProtKB-UniRule"/>
</dbReference>
<feature type="binding site" evidence="7">
    <location>
        <position position="217"/>
    </location>
    <ligand>
        <name>Mg(2+)</name>
        <dbReference type="ChEBI" id="CHEBI:18420"/>
    </ligand>
</feature>
<feature type="binding site" evidence="6">
    <location>
        <position position="24"/>
    </location>
    <ligand>
        <name>substrate</name>
    </ligand>
</feature>
<keyword evidence="11" id="KW-1185">Reference proteome</keyword>
<dbReference type="InterPro" id="IPR029017">
    <property type="entry name" value="Enolase-like_N"/>
</dbReference>
<protein>
    <recommendedName>
        <fullName evidence="8">Dipeptide epimerase</fullName>
        <ecNumber evidence="8">5.1.1.-</ecNumber>
    </recommendedName>
</protein>
<dbReference type="SFLD" id="SFLDG00180">
    <property type="entry name" value="muconate_cycloisomerase"/>
    <property type="match status" value="1"/>
</dbReference>
<dbReference type="GO" id="GO:0006518">
    <property type="term" value="P:peptide metabolic process"/>
    <property type="evidence" value="ECO:0007669"/>
    <property type="project" value="UniProtKB-ARBA"/>
</dbReference>
<gene>
    <name evidence="10" type="ORF">KDK92_01460</name>
</gene>
<evidence type="ECO:0000313" key="10">
    <source>
        <dbReference type="EMBL" id="MCM1988392.1"/>
    </source>
</evidence>
<feature type="binding site" evidence="7">
    <location>
        <position position="242"/>
    </location>
    <ligand>
        <name>Mg(2+)</name>
        <dbReference type="ChEBI" id="CHEBI:18420"/>
    </ligand>
</feature>
<keyword evidence="2 7" id="KW-0479">Metal-binding</keyword>
<dbReference type="InterPro" id="IPR034603">
    <property type="entry name" value="Dipeptide_epimerase"/>
</dbReference>
<keyword evidence="4 8" id="KW-0413">Isomerase</keyword>
<dbReference type="InterPro" id="IPR013341">
    <property type="entry name" value="Mandelate_racemase_N_dom"/>
</dbReference>
<dbReference type="SUPFAM" id="SSF54826">
    <property type="entry name" value="Enolase N-terminal domain-like"/>
    <property type="match status" value="1"/>
</dbReference>
<feature type="binding site" evidence="6">
    <location>
        <position position="294"/>
    </location>
    <ligand>
        <name>substrate</name>
    </ligand>
</feature>
<sequence length="363" mass="40061">MRIRDIKVGKIDLPLKRTYKRAQRIIETPEEIVVKVITDEGEIGIGSAATTSQITGDTEDSILGALKLIKPKIIGIETDDTEGIFKAIDKTLVNNSAAKAAIDMAIYDLFGKKYGIPLYKFFGGYRNEIETDITINFGTVEEMVTSSLDAIMKGYTHLKVKVGTDSQVAIDRLNVLKKSVRKGVTLRVDADQGWRPKEAVRTIRKMEDMGLDIDFIEQPVKAWDYDGLKYVTDHVETEILADESVQGAPDALKIIQTRGADLINIKLMKCGGFHNAIKIINMAEIVGIKCMMGCMLESKIGITAAASLAVARRNMIKADLDTMLMFKEDSIVGGVNIDKNIIKVSNEPGLGIHEVKGWNEIIL</sequence>
<dbReference type="Proteomes" id="UP001056429">
    <property type="component" value="Unassembled WGS sequence"/>
</dbReference>
<feature type="binding site" evidence="6">
    <location>
        <position position="159"/>
    </location>
    <ligand>
        <name>substrate</name>
    </ligand>
</feature>
<feature type="binding site" evidence="6">
    <location>
        <position position="319"/>
    </location>
    <ligand>
        <name>substrate</name>
    </ligand>
</feature>
<dbReference type="Gene3D" id="3.30.390.10">
    <property type="entry name" value="Enolase-like, N-terminal domain"/>
    <property type="match status" value="1"/>
</dbReference>
<dbReference type="InterPro" id="IPR036849">
    <property type="entry name" value="Enolase-like_C_sf"/>
</dbReference>
<evidence type="ECO:0000256" key="4">
    <source>
        <dbReference type="ARBA" id="ARBA00023235"/>
    </source>
</evidence>
<evidence type="ECO:0000313" key="11">
    <source>
        <dbReference type="Proteomes" id="UP001056429"/>
    </source>
</evidence>
<evidence type="ECO:0000256" key="7">
    <source>
        <dbReference type="PIRSR" id="PIRSR634603-3"/>
    </source>
</evidence>
<dbReference type="InterPro" id="IPR029065">
    <property type="entry name" value="Enolase_C-like"/>
</dbReference>
<feature type="binding site" evidence="6">
    <location>
        <position position="296"/>
    </location>
    <ligand>
        <name>substrate</name>
    </ligand>
</feature>
<dbReference type="GO" id="GO:0000287">
    <property type="term" value="F:magnesium ion binding"/>
    <property type="evidence" value="ECO:0007669"/>
    <property type="project" value="UniProtKB-ARBA"/>
</dbReference>
<dbReference type="Gene3D" id="3.20.20.120">
    <property type="entry name" value="Enolase-like C-terminal domain"/>
    <property type="match status" value="1"/>
</dbReference>
<proteinExistence type="inferred from homology"/>
<feature type="binding site" evidence="6">
    <location>
        <position position="134"/>
    </location>
    <ligand>
        <name>substrate</name>
    </ligand>
</feature>
<feature type="active site" description="Proton acceptor; specific for (R)-substrate epimerization" evidence="5">
    <location>
        <position position="161"/>
    </location>
</feature>
<dbReference type="SFLD" id="SFLDF00009">
    <property type="entry name" value="o-succinylbenzoate_synthase"/>
    <property type="match status" value="1"/>
</dbReference>
<keyword evidence="3 7" id="KW-0460">Magnesium</keyword>
<evidence type="ECO:0000256" key="6">
    <source>
        <dbReference type="PIRSR" id="PIRSR634603-2"/>
    </source>
</evidence>
<reference evidence="10" key="1">
    <citation type="journal article" date="2021" name="mSystems">
        <title>Bacteria and Archaea Synergistically Convert Glycine Betaine to Biogenic Methane in the Formosa Cold Seep of the South China Sea.</title>
        <authorList>
            <person name="Li L."/>
            <person name="Zhang W."/>
            <person name="Zhang S."/>
            <person name="Song L."/>
            <person name="Sun Q."/>
            <person name="Zhang H."/>
            <person name="Xiang H."/>
            <person name="Dong X."/>
        </authorList>
    </citation>
    <scope>NUCLEOTIDE SEQUENCE</scope>
    <source>
        <strain evidence="10">ZWT</strain>
    </source>
</reference>
<feature type="binding site" evidence="7">
    <location>
        <position position="189"/>
    </location>
    <ligand>
        <name>Mg(2+)</name>
        <dbReference type="ChEBI" id="CHEBI:18420"/>
    </ligand>
</feature>